<dbReference type="Proteomes" id="UP000306740">
    <property type="component" value="Unassembled WGS sequence"/>
</dbReference>
<protein>
    <submittedName>
        <fullName evidence="3">Universal stress protein</fullName>
    </submittedName>
</protein>
<dbReference type="EMBL" id="VDFR01000080">
    <property type="protein sequence ID" value="TNC43616.1"/>
    <property type="molecule type" value="Genomic_DNA"/>
</dbReference>
<gene>
    <name evidence="4" type="ORF">FHE65_12085</name>
    <name evidence="3" type="ORF">FHE65_18350</name>
</gene>
<evidence type="ECO:0000256" key="1">
    <source>
        <dbReference type="ARBA" id="ARBA00008791"/>
    </source>
</evidence>
<proteinExistence type="inferred from homology"/>
<dbReference type="InterPro" id="IPR014729">
    <property type="entry name" value="Rossmann-like_a/b/a_fold"/>
</dbReference>
<dbReference type="PANTHER" id="PTHR46553">
    <property type="entry name" value="ADENINE NUCLEOTIDE ALPHA HYDROLASES-LIKE SUPERFAMILY PROTEIN"/>
    <property type="match status" value="1"/>
</dbReference>
<dbReference type="RefSeq" id="WP_139086666.1">
    <property type="nucleotide sequence ID" value="NZ_VDFR01000053.1"/>
</dbReference>
<dbReference type="CDD" id="cd00293">
    <property type="entry name" value="USP-like"/>
    <property type="match status" value="1"/>
</dbReference>
<sequence>MSDRPQRTGTIVVGSDGSAGARRALHWAMAEADLRGAAVQVVVTVDPQGSSVTSIPDGERIVRETEEAATLRDGDAEVSVGLHEGRPVDVLLSVAEGAQMLVVGSHGTSMIRHNALGSVSDVLARTAPCPVVILPMGAA</sequence>
<comment type="caution">
    <text evidence="3">The sequence shown here is derived from an EMBL/GenBank/DDBJ whole genome shotgun (WGS) entry which is preliminary data.</text>
</comment>
<name>A0A5C4MH14_9ACTN</name>
<dbReference type="Gene3D" id="3.40.50.620">
    <property type="entry name" value="HUPs"/>
    <property type="match status" value="1"/>
</dbReference>
<dbReference type="PRINTS" id="PR01438">
    <property type="entry name" value="UNVRSLSTRESS"/>
</dbReference>
<evidence type="ECO:0000313" key="5">
    <source>
        <dbReference type="Proteomes" id="UP000306740"/>
    </source>
</evidence>
<dbReference type="InterPro" id="IPR006016">
    <property type="entry name" value="UspA"/>
</dbReference>
<dbReference type="Pfam" id="PF00582">
    <property type="entry name" value="Usp"/>
    <property type="match status" value="1"/>
</dbReference>
<comment type="similarity">
    <text evidence="1">Belongs to the universal stress protein A family.</text>
</comment>
<dbReference type="EMBL" id="VDFR01000053">
    <property type="protein sequence ID" value="TNC46670.1"/>
    <property type="molecule type" value="Genomic_DNA"/>
</dbReference>
<accession>A0A5C4MH14</accession>
<dbReference type="AlphaFoldDB" id="A0A5C4MH14"/>
<dbReference type="InterPro" id="IPR006015">
    <property type="entry name" value="Universal_stress_UspA"/>
</dbReference>
<organism evidence="3 5">
    <name type="scientific">Mumia zhuanghuii</name>
    <dbReference type="NCBI Taxonomy" id="2585211"/>
    <lineage>
        <taxon>Bacteria</taxon>
        <taxon>Bacillati</taxon>
        <taxon>Actinomycetota</taxon>
        <taxon>Actinomycetes</taxon>
        <taxon>Propionibacteriales</taxon>
        <taxon>Nocardioidaceae</taxon>
        <taxon>Mumia</taxon>
    </lineage>
</organism>
<evidence type="ECO:0000259" key="2">
    <source>
        <dbReference type="Pfam" id="PF00582"/>
    </source>
</evidence>
<dbReference type="OrthoDB" id="3873975at2"/>
<reference evidence="3 5" key="1">
    <citation type="submission" date="2019-05" db="EMBL/GenBank/DDBJ databases">
        <title>Mumia sp. nov., isolated from the intestinal contents of plateau pika (Ochotona curzoniae) in the Qinghai-Tibet plateau of China.</title>
        <authorList>
            <person name="Tian Z."/>
        </authorList>
    </citation>
    <scope>NUCLEOTIDE SEQUENCE [LARGE SCALE GENOMIC DNA]</scope>
    <source>
        <strain evidence="5">527</strain>
        <strain evidence="3">Z527</strain>
    </source>
</reference>
<dbReference type="PANTHER" id="PTHR46553:SF3">
    <property type="entry name" value="ADENINE NUCLEOTIDE ALPHA HYDROLASES-LIKE SUPERFAMILY PROTEIN"/>
    <property type="match status" value="1"/>
</dbReference>
<dbReference type="SUPFAM" id="SSF52402">
    <property type="entry name" value="Adenine nucleotide alpha hydrolases-like"/>
    <property type="match status" value="1"/>
</dbReference>
<feature type="domain" description="UspA" evidence="2">
    <location>
        <begin position="10"/>
        <end position="135"/>
    </location>
</feature>
<evidence type="ECO:0000313" key="4">
    <source>
        <dbReference type="EMBL" id="TNC46670.1"/>
    </source>
</evidence>
<evidence type="ECO:0000313" key="3">
    <source>
        <dbReference type="EMBL" id="TNC43616.1"/>
    </source>
</evidence>